<dbReference type="InterPro" id="IPR018062">
    <property type="entry name" value="HTH_AraC-typ_CS"/>
</dbReference>
<dbReference type="Pfam" id="PF14526">
    <property type="entry name" value="Cass2"/>
    <property type="match status" value="1"/>
</dbReference>
<gene>
    <name evidence="5" type="ORF">FHW37_102495</name>
</gene>
<evidence type="ECO:0000256" key="2">
    <source>
        <dbReference type="ARBA" id="ARBA00023125"/>
    </source>
</evidence>
<dbReference type="InterPro" id="IPR020449">
    <property type="entry name" value="Tscrpt_reg_AraC-type_HTH"/>
</dbReference>
<keyword evidence="1" id="KW-0805">Transcription regulation</keyword>
<keyword evidence="2" id="KW-0238">DNA-binding</keyword>
<evidence type="ECO:0000313" key="6">
    <source>
        <dbReference type="Proteomes" id="UP000320653"/>
    </source>
</evidence>
<dbReference type="PANTHER" id="PTHR47504:SF5">
    <property type="entry name" value="RIGHT ORIGIN-BINDING PROTEIN"/>
    <property type="match status" value="1"/>
</dbReference>
<dbReference type="InterPro" id="IPR011256">
    <property type="entry name" value="Reg_factor_effector_dom_sf"/>
</dbReference>
<dbReference type="RefSeq" id="WP_145634829.1">
    <property type="nucleotide sequence ID" value="NZ_VIWP01000002.1"/>
</dbReference>
<reference evidence="5 6" key="1">
    <citation type="submission" date="2019-06" db="EMBL/GenBank/DDBJ databases">
        <title>Sorghum-associated microbial communities from plants grown in Nebraska, USA.</title>
        <authorList>
            <person name="Schachtman D."/>
        </authorList>
    </citation>
    <scope>NUCLEOTIDE SEQUENCE [LARGE SCALE GENOMIC DNA]</scope>
    <source>
        <strain evidence="5 6">1225</strain>
    </source>
</reference>
<dbReference type="SUPFAM" id="SSF55136">
    <property type="entry name" value="Probable bacterial effector-binding domain"/>
    <property type="match status" value="1"/>
</dbReference>
<dbReference type="Pfam" id="PF12833">
    <property type="entry name" value="HTH_18"/>
    <property type="match status" value="1"/>
</dbReference>
<dbReference type="GO" id="GO:0043565">
    <property type="term" value="F:sequence-specific DNA binding"/>
    <property type="evidence" value="ECO:0007669"/>
    <property type="project" value="InterPro"/>
</dbReference>
<dbReference type="Gene3D" id="3.20.80.10">
    <property type="entry name" value="Regulatory factor, effector binding domain"/>
    <property type="match status" value="1"/>
</dbReference>
<dbReference type="Proteomes" id="UP000320653">
    <property type="component" value="Unassembled WGS sequence"/>
</dbReference>
<dbReference type="SUPFAM" id="SSF46689">
    <property type="entry name" value="Homeodomain-like"/>
    <property type="match status" value="2"/>
</dbReference>
<dbReference type="GO" id="GO:0003700">
    <property type="term" value="F:DNA-binding transcription factor activity"/>
    <property type="evidence" value="ECO:0007669"/>
    <property type="project" value="InterPro"/>
</dbReference>
<dbReference type="Gene3D" id="1.10.10.60">
    <property type="entry name" value="Homeodomain-like"/>
    <property type="match status" value="2"/>
</dbReference>
<dbReference type="PANTHER" id="PTHR47504">
    <property type="entry name" value="RIGHT ORIGIN-BINDING PROTEIN"/>
    <property type="match status" value="1"/>
</dbReference>
<dbReference type="SMART" id="SM00342">
    <property type="entry name" value="HTH_ARAC"/>
    <property type="match status" value="1"/>
</dbReference>
<name>A0A561R2K9_9HYPH</name>
<dbReference type="AlphaFoldDB" id="A0A561R2K9"/>
<comment type="caution">
    <text evidence="5">The sequence shown here is derived from an EMBL/GenBank/DDBJ whole genome shotgun (WGS) entry which is preliminary data.</text>
</comment>
<keyword evidence="6" id="KW-1185">Reference proteome</keyword>
<keyword evidence="3" id="KW-0804">Transcription</keyword>
<dbReference type="PROSITE" id="PS01124">
    <property type="entry name" value="HTH_ARAC_FAMILY_2"/>
    <property type="match status" value="1"/>
</dbReference>
<sequence>MNIQPVHIVREIILWIEQHLDDELTLDLIAARAGYSPYHFSRMFLAHTRRTVMDYVRGRRLVRSARRLLAEPDLRLVELALDSGFDSQEAFTRAFKRMFGSTPARFRRGFTIEPLEGQYPMTALAKTTTNVTRLPDLVTRDGFIVAGPARRFGETDKSDIPQLWSRLLNTVPIPGQRGGAMSYGVVSDIDRDKGTLNYLAGVEIGPDTALPEGFERRVIAPATYLVFRITFDGGPVHLQIAAALEEVWGTLIPTSGVKLARGPDFECYDGTKPVNLAGSTVDYYVPVEV</sequence>
<dbReference type="PRINTS" id="PR00032">
    <property type="entry name" value="HTHARAC"/>
</dbReference>
<evidence type="ECO:0000256" key="3">
    <source>
        <dbReference type="ARBA" id="ARBA00023163"/>
    </source>
</evidence>
<evidence type="ECO:0000313" key="5">
    <source>
        <dbReference type="EMBL" id="TWF56856.1"/>
    </source>
</evidence>
<dbReference type="InterPro" id="IPR050959">
    <property type="entry name" value="MarA-like"/>
</dbReference>
<dbReference type="InterPro" id="IPR010499">
    <property type="entry name" value="AraC_E-bd"/>
</dbReference>
<dbReference type="InterPro" id="IPR029441">
    <property type="entry name" value="Cass2"/>
</dbReference>
<dbReference type="PROSITE" id="PS00041">
    <property type="entry name" value="HTH_ARAC_FAMILY_1"/>
    <property type="match status" value="1"/>
</dbReference>
<dbReference type="InterPro" id="IPR018060">
    <property type="entry name" value="HTH_AraC"/>
</dbReference>
<organism evidence="5 6">
    <name type="scientific">Neorhizobium alkalisoli</name>
    <dbReference type="NCBI Taxonomy" id="528178"/>
    <lineage>
        <taxon>Bacteria</taxon>
        <taxon>Pseudomonadati</taxon>
        <taxon>Pseudomonadota</taxon>
        <taxon>Alphaproteobacteria</taxon>
        <taxon>Hyphomicrobiales</taxon>
        <taxon>Rhizobiaceae</taxon>
        <taxon>Rhizobium/Agrobacterium group</taxon>
        <taxon>Neorhizobium</taxon>
    </lineage>
</organism>
<protein>
    <submittedName>
        <fullName evidence="5">AraC family transcriptional regulator</fullName>
    </submittedName>
</protein>
<evidence type="ECO:0000256" key="1">
    <source>
        <dbReference type="ARBA" id="ARBA00023015"/>
    </source>
</evidence>
<dbReference type="SMART" id="SM00871">
    <property type="entry name" value="AraC_E_bind"/>
    <property type="match status" value="1"/>
</dbReference>
<dbReference type="OrthoDB" id="282744at2"/>
<feature type="domain" description="HTH araC/xylS-type" evidence="4">
    <location>
        <begin position="10"/>
        <end position="109"/>
    </location>
</feature>
<dbReference type="EMBL" id="VIWP01000002">
    <property type="protein sequence ID" value="TWF56856.1"/>
    <property type="molecule type" value="Genomic_DNA"/>
</dbReference>
<proteinExistence type="predicted"/>
<accession>A0A561R2K9</accession>
<evidence type="ECO:0000259" key="4">
    <source>
        <dbReference type="PROSITE" id="PS01124"/>
    </source>
</evidence>
<dbReference type="InterPro" id="IPR009057">
    <property type="entry name" value="Homeodomain-like_sf"/>
</dbReference>